<keyword evidence="3" id="KW-0964">Secreted</keyword>
<organism evidence="7 8">
    <name type="scientific">Cinara cedri</name>
    <dbReference type="NCBI Taxonomy" id="506608"/>
    <lineage>
        <taxon>Eukaryota</taxon>
        <taxon>Metazoa</taxon>
        <taxon>Ecdysozoa</taxon>
        <taxon>Arthropoda</taxon>
        <taxon>Hexapoda</taxon>
        <taxon>Insecta</taxon>
        <taxon>Pterygota</taxon>
        <taxon>Neoptera</taxon>
        <taxon>Paraneoptera</taxon>
        <taxon>Hemiptera</taxon>
        <taxon>Sternorrhyncha</taxon>
        <taxon>Aphidomorpha</taxon>
        <taxon>Aphidoidea</taxon>
        <taxon>Aphididae</taxon>
        <taxon>Lachninae</taxon>
        <taxon>Cinara</taxon>
    </lineage>
</organism>
<keyword evidence="6" id="KW-0732">Signal</keyword>
<dbReference type="EMBL" id="CABPRJ010000982">
    <property type="protein sequence ID" value="VVC34057.1"/>
    <property type="molecule type" value="Genomic_DNA"/>
</dbReference>
<evidence type="ECO:0000256" key="2">
    <source>
        <dbReference type="ARBA" id="ARBA00007714"/>
    </source>
</evidence>
<evidence type="ECO:0000256" key="6">
    <source>
        <dbReference type="SAM" id="SignalP"/>
    </source>
</evidence>
<dbReference type="PROSITE" id="PS00539">
    <property type="entry name" value="PYROKININ"/>
    <property type="match status" value="1"/>
</dbReference>
<dbReference type="GO" id="GO:0007218">
    <property type="term" value="P:neuropeptide signaling pathway"/>
    <property type="evidence" value="ECO:0007669"/>
    <property type="project" value="UniProtKB-KW"/>
</dbReference>
<evidence type="ECO:0000256" key="3">
    <source>
        <dbReference type="ARBA" id="ARBA00022525"/>
    </source>
</evidence>
<comment type="subcellular location">
    <subcellularLocation>
        <location evidence="1">Secreted</location>
    </subcellularLocation>
</comment>
<evidence type="ECO:0000256" key="1">
    <source>
        <dbReference type="ARBA" id="ARBA00004613"/>
    </source>
</evidence>
<keyword evidence="4" id="KW-0027">Amidation</keyword>
<name>A0A5E4MP34_9HEMI</name>
<keyword evidence="5" id="KW-0527">Neuropeptide</keyword>
<evidence type="ECO:0000256" key="4">
    <source>
        <dbReference type="ARBA" id="ARBA00022815"/>
    </source>
</evidence>
<dbReference type="GO" id="GO:0005184">
    <property type="term" value="F:neuropeptide hormone activity"/>
    <property type="evidence" value="ECO:0007669"/>
    <property type="project" value="InterPro"/>
</dbReference>
<evidence type="ECO:0000256" key="5">
    <source>
        <dbReference type="ARBA" id="ARBA00023320"/>
    </source>
</evidence>
<evidence type="ECO:0000313" key="7">
    <source>
        <dbReference type="EMBL" id="VVC34057.1"/>
    </source>
</evidence>
<evidence type="ECO:0000313" key="8">
    <source>
        <dbReference type="Proteomes" id="UP000325440"/>
    </source>
</evidence>
<gene>
    <name evidence="7" type="ORF">CINCED_3A020969</name>
</gene>
<dbReference type="Proteomes" id="UP000325440">
    <property type="component" value="Unassembled WGS sequence"/>
</dbReference>
<dbReference type="InterPro" id="IPR001484">
    <property type="entry name" value="Pyrokinin_CS"/>
</dbReference>
<dbReference type="InterPro" id="IPR013231">
    <property type="entry name" value="Periviscerokinin"/>
</dbReference>
<reference evidence="7 8" key="1">
    <citation type="submission" date="2019-08" db="EMBL/GenBank/DDBJ databases">
        <authorList>
            <person name="Alioto T."/>
            <person name="Alioto T."/>
            <person name="Gomez Garrido J."/>
        </authorList>
    </citation>
    <scope>NUCLEOTIDE SEQUENCE [LARGE SCALE GENOMIC DNA]</scope>
</reference>
<feature type="chain" id="PRO_5022747151" evidence="6">
    <location>
        <begin position="24"/>
        <end position="152"/>
    </location>
</feature>
<dbReference type="OrthoDB" id="6430009at2759"/>
<accession>A0A5E4MP34</accession>
<comment type="similarity">
    <text evidence="2">Belongs to the pyrokinin family.</text>
</comment>
<proteinExistence type="inferred from homology"/>
<sequence length="152" mass="17659">MKNLQTQITALLLLTLTFFFAHALRHDSEYSDEFKRDNTRNRRESVAGLIPFPRVGRSGINTDLQNMDNLYEVQKELRNHKREAGLIPFPRIGRRSGSRNPALWFGPRLGRSVIVPDNYDTSYFDAEDTPLIIKSMIEMKSKHFSDEEDNLM</sequence>
<protein>
    <submittedName>
        <fullName evidence="7">Pyrokinin, conserved site</fullName>
    </submittedName>
</protein>
<dbReference type="Pfam" id="PF08259">
    <property type="entry name" value="Periviscerokin"/>
    <property type="match status" value="1"/>
</dbReference>
<dbReference type="GO" id="GO:0005576">
    <property type="term" value="C:extracellular region"/>
    <property type="evidence" value="ECO:0007669"/>
    <property type="project" value="UniProtKB-SubCell"/>
</dbReference>
<feature type="signal peptide" evidence="6">
    <location>
        <begin position="1"/>
        <end position="23"/>
    </location>
</feature>
<keyword evidence="8" id="KW-1185">Reference proteome</keyword>
<dbReference type="AlphaFoldDB" id="A0A5E4MP34"/>